<reference evidence="2 3" key="1">
    <citation type="submission" date="2019-06" db="EMBL/GenBank/DDBJ databases">
        <title>Genomics analysis of Aphanomyces spp. identifies a new class of oomycete effector associated with host adaptation.</title>
        <authorList>
            <person name="Gaulin E."/>
        </authorList>
    </citation>
    <scope>NUCLEOTIDE SEQUENCE [LARGE SCALE GENOMIC DNA]</scope>
    <source>
        <strain evidence="2 3">E</strain>
    </source>
</reference>
<accession>A0A6A5A511</accession>
<proteinExistence type="predicted"/>
<dbReference type="CDD" id="cd09272">
    <property type="entry name" value="RNase_HI_RT_Ty1"/>
    <property type="match status" value="1"/>
</dbReference>
<evidence type="ECO:0000313" key="3">
    <source>
        <dbReference type="Proteomes" id="UP000469452"/>
    </source>
</evidence>
<dbReference type="AlphaFoldDB" id="A0A6A5A511"/>
<dbReference type="PANTHER" id="PTHR11439:SF517">
    <property type="entry name" value="CYSTEINE-RICH RLK (RECEPTOR-LIKE PROTEIN KINASE) 8"/>
    <property type="match status" value="1"/>
</dbReference>
<comment type="caution">
    <text evidence="2">The sequence shown here is derived from an EMBL/GenBank/DDBJ whole genome shotgun (WGS) entry which is preliminary data.</text>
</comment>
<evidence type="ECO:0000256" key="1">
    <source>
        <dbReference type="SAM" id="MobiDB-lite"/>
    </source>
</evidence>
<name>A0A6A5A511_APHAT</name>
<dbReference type="Proteomes" id="UP000469452">
    <property type="component" value="Unassembled WGS sequence"/>
</dbReference>
<gene>
    <name evidence="2" type="ORF">AaE_004333</name>
</gene>
<dbReference type="VEuPathDB" id="FungiDB:H257_04589"/>
<evidence type="ECO:0008006" key="4">
    <source>
        <dbReference type="Google" id="ProtNLM"/>
    </source>
</evidence>
<evidence type="ECO:0000313" key="2">
    <source>
        <dbReference type="EMBL" id="KAF0757224.1"/>
    </source>
</evidence>
<protein>
    <recommendedName>
        <fullName evidence="4">Reverse transcriptase Ty1/copia-type domain-containing protein</fullName>
    </recommendedName>
</protein>
<dbReference type="EMBL" id="VJMI01010010">
    <property type="protein sequence ID" value="KAF0757224.1"/>
    <property type="molecule type" value="Genomic_DNA"/>
</dbReference>
<feature type="region of interest" description="Disordered" evidence="1">
    <location>
        <begin position="132"/>
        <end position="158"/>
    </location>
</feature>
<sequence>MSTRPDIVHAVTQLSRHLSTPHQLHMLMAKRTVAYLLHTKEVGITYHGQPTGSSELIGFSNSSWADDRPTGRSTCGYLWMLACGPISWRSKLQAIVTLSSTEAEYVGACLGAQHGMHLYNLMNELGLKDNGKIVPSTSTTKAPSPSALTSPASSAPST</sequence>
<dbReference type="PANTHER" id="PTHR11439">
    <property type="entry name" value="GAG-POL-RELATED RETROTRANSPOSON"/>
    <property type="match status" value="1"/>
</dbReference>
<organism evidence="2 3">
    <name type="scientific">Aphanomyces astaci</name>
    <name type="common">Crayfish plague agent</name>
    <dbReference type="NCBI Taxonomy" id="112090"/>
    <lineage>
        <taxon>Eukaryota</taxon>
        <taxon>Sar</taxon>
        <taxon>Stramenopiles</taxon>
        <taxon>Oomycota</taxon>
        <taxon>Saprolegniomycetes</taxon>
        <taxon>Saprolegniales</taxon>
        <taxon>Verrucalvaceae</taxon>
        <taxon>Aphanomyces</taxon>
    </lineage>
</organism>
<feature type="compositionally biased region" description="Low complexity" evidence="1">
    <location>
        <begin position="135"/>
        <end position="158"/>
    </location>
</feature>